<dbReference type="SUPFAM" id="SSF55729">
    <property type="entry name" value="Acyl-CoA N-acyltransferases (Nat)"/>
    <property type="match status" value="1"/>
</dbReference>
<dbReference type="Gene3D" id="3.40.630.30">
    <property type="match status" value="1"/>
</dbReference>
<dbReference type="PANTHER" id="PTHR43792:SF1">
    <property type="entry name" value="N-ACETYLTRANSFERASE DOMAIN-CONTAINING PROTEIN"/>
    <property type="match status" value="1"/>
</dbReference>
<comment type="caution">
    <text evidence="2">The sequence shown here is derived from an EMBL/GenBank/DDBJ whole genome shotgun (WGS) entry which is preliminary data.</text>
</comment>
<dbReference type="RefSeq" id="WP_209644751.1">
    <property type="nucleotide sequence ID" value="NZ_JAGINW010000001.1"/>
</dbReference>
<evidence type="ECO:0000259" key="1">
    <source>
        <dbReference type="PROSITE" id="PS51186"/>
    </source>
</evidence>
<dbReference type="Pfam" id="PF13302">
    <property type="entry name" value="Acetyltransf_3"/>
    <property type="match status" value="1"/>
</dbReference>
<evidence type="ECO:0000313" key="3">
    <source>
        <dbReference type="Proteomes" id="UP001519332"/>
    </source>
</evidence>
<name>A0ABS4TTL4_9PSEU</name>
<feature type="domain" description="N-acetyltransferase" evidence="1">
    <location>
        <begin position="14"/>
        <end position="179"/>
    </location>
</feature>
<reference evidence="2 3" key="1">
    <citation type="submission" date="2021-03" db="EMBL/GenBank/DDBJ databases">
        <title>Sequencing the genomes of 1000 actinobacteria strains.</title>
        <authorList>
            <person name="Klenk H.-P."/>
        </authorList>
    </citation>
    <scope>NUCLEOTIDE SEQUENCE [LARGE SCALE GENOMIC DNA]</scope>
    <source>
        <strain evidence="2 3">DSM 46670</strain>
    </source>
</reference>
<organism evidence="2 3">
    <name type="scientific">Kibdelosporangium banguiense</name>
    <dbReference type="NCBI Taxonomy" id="1365924"/>
    <lineage>
        <taxon>Bacteria</taxon>
        <taxon>Bacillati</taxon>
        <taxon>Actinomycetota</taxon>
        <taxon>Actinomycetes</taxon>
        <taxon>Pseudonocardiales</taxon>
        <taxon>Pseudonocardiaceae</taxon>
        <taxon>Kibdelosporangium</taxon>
    </lineage>
</organism>
<evidence type="ECO:0000313" key="2">
    <source>
        <dbReference type="EMBL" id="MBP2327738.1"/>
    </source>
</evidence>
<dbReference type="PANTHER" id="PTHR43792">
    <property type="entry name" value="GNAT FAMILY, PUTATIVE (AFU_ORTHOLOGUE AFUA_3G00765)-RELATED-RELATED"/>
    <property type="match status" value="1"/>
</dbReference>
<keyword evidence="3" id="KW-1185">Reference proteome</keyword>
<dbReference type="InterPro" id="IPR051531">
    <property type="entry name" value="N-acetyltransferase"/>
</dbReference>
<accession>A0ABS4TTL4</accession>
<gene>
    <name evidence="2" type="ORF">JOF56_008123</name>
</gene>
<dbReference type="PROSITE" id="PS51186">
    <property type="entry name" value="GNAT"/>
    <property type="match status" value="1"/>
</dbReference>
<dbReference type="InterPro" id="IPR016181">
    <property type="entry name" value="Acyl_CoA_acyltransferase"/>
</dbReference>
<sequence length="184" mass="20048">MTSLSADVIESDRLVLRKMRDTDREGLIEVFTDPEVRAYLGGPRPRSAVEQFLDQFGAAALPGGYIIADKQTDEFVGMLGFSPRAADLPGHVDPKGEELELSYVLRRNAWGSGLAFEASTAILRAAAEELPDQPVLVTTQTANHRARKLAGRLGFEEVSTFQAYEAEQTLAVTSLHSFRGPDPG</sequence>
<dbReference type="EMBL" id="JAGINW010000001">
    <property type="protein sequence ID" value="MBP2327738.1"/>
    <property type="molecule type" value="Genomic_DNA"/>
</dbReference>
<proteinExistence type="predicted"/>
<dbReference type="InterPro" id="IPR000182">
    <property type="entry name" value="GNAT_dom"/>
</dbReference>
<protein>
    <submittedName>
        <fullName evidence="2">RimJ/RimL family protein N-acetyltransferase</fullName>
    </submittedName>
</protein>
<dbReference type="Proteomes" id="UP001519332">
    <property type="component" value="Unassembled WGS sequence"/>
</dbReference>